<evidence type="ECO:0000256" key="2">
    <source>
        <dbReference type="ARBA" id="ARBA00022475"/>
    </source>
</evidence>
<gene>
    <name evidence="8" type="ORF">C8D98_1081</name>
</gene>
<protein>
    <submittedName>
        <fullName evidence="8">Phospholipase D-like protein</fullName>
    </submittedName>
</protein>
<keyword evidence="2" id="KW-1003">Cell membrane</keyword>
<name>A0A4R1KDB1_9BACT</name>
<proteinExistence type="predicted"/>
<evidence type="ECO:0000313" key="8">
    <source>
        <dbReference type="EMBL" id="TCK62552.1"/>
    </source>
</evidence>
<evidence type="ECO:0000256" key="4">
    <source>
        <dbReference type="ARBA" id="ARBA00022989"/>
    </source>
</evidence>
<keyword evidence="9" id="KW-1185">Reference proteome</keyword>
<evidence type="ECO:0000256" key="6">
    <source>
        <dbReference type="SAM" id="Phobius"/>
    </source>
</evidence>
<comment type="caution">
    <text evidence="8">The sequence shown here is derived from an EMBL/GenBank/DDBJ whole genome shotgun (WGS) entry which is preliminary data.</text>
</comment>
<reference evidence="8 9" key="1">
    <citation type="submission" date="2019-03" db="EMBL/GenBank/DDBJ databases">
        <title>Genomic Encyclopedia of Type Strains, Phase IV (KMG-IV): sequencing the most valuable type-strain genomes for metagenomic binning, comparative biology and taxonomic classification.</title>
        <authorList>
            <person name="Goeker M."/>
        </authorList>
    </citation>
    <scope>NUCLEOTIDE SEQUENCE [LARGE SCALE GENOMIC DNA]</scope>
    <source>
        <strain evidence="8 9">DSM 24984</strain>
    </source>
</reference>
<dbReference type="GO" id="GO:0005886">
    <property type="term" value="C:plasma membrane"/>
    <property type="evidence" value="ECO:0007669"/>
    <property type="project" value="UniProtKB-SubCell"/>
</dbReference>
<dbReference type="OrthoDB" id="5348497at2"/>
<keyword evidence="5 6" id="KW-0472">Membrane</keyword>
<accession>A0A4R1KDB1</accession>
<sequence length="79" mass="8542">MIGFGLVTLGFIVISLAAAVLFIWTIVDIIRSDFKDGATKIVWLIAVIAFNFLAIIIYLIFGRETKAKKPSGSNPAVDG</sequence>
<evidence type="ECO:0000256" key="1">
    <source>
        <dbReference type="ARBA" id="ARBA00004651"/>
    </source>
</evidence>
<dbReference type="Pfam" id="PF13396">
    <property type="entry name" value="PLDc_N"/>
    <property type="match status" value="1"/>
</dbReference>
<feature type="transmembrane region" description="Helical" evidence="6">
    <location>
        <begin position="6"/>
        <end position="29"/>
    </location>
</feature>
<evidence type="ECO:0000313" key="9">
    <source>
        <dbReference type="Proteomes" id="UP000294614"/>
    </source>
</evidence>
<organism evidence="8 9">
    <name type="scientific">Seleniivibrio woodruffii</name>
    <dbReference type="NCBI Taxonomy" id="1078050"/>
    <lineage>
        <taxon>Bacteria</taxon>
        <taxon>Pseudomonadati</taxon>
        <taxon>Deferribacterota</taxon>
        <taxon>Deferribacteres</taxon>
        <taxon>Deferribacterales</taxon>
        <taxon>Geovibrionaceae</taxon>
        <taxon>Seleniivibrio</taxon>
    </lineage>
</organism>
<feature type="domain" description="Cardiolipin synthase N-terminal" evidence="7">
    <location>
        <begin position="20"/>
        <end position="63"/>
    </location>
</feature>
<dbReference type="RefSeq" id="WP_132872692.1">
    <property type="nucleotide sequence ID" value="NZ_JAJUHT010000004.1"/>
</dbReference>
<feature type="transmembrane region" description="Helical" evidence="6">
    <location>
        <begin position="41"/>
        <end position="61"/>
    </location>
</feature>
<comment type="subcellular location">
    <subcellularLocation>
        <location evidence="1">Cell membrane</location>
        <topology evidence="1">Multi-pass membrane protein</topology>
    </subcellularLocation>
</comment>
<evidence type="ECO:0000256" key="3">
    <source>
        <dbReference type="ARBA" id="ARBA00022692"/>
    </source>
</evidence>
<dbReference type="AlphaFoldDB" id="A0A4R1KDB1"/>
<keyword evidence="4 6" id="KW-1133">Transmembrane helix</keyword>
<dbReference type="EMBL" id="SMGG01000003">
    <property type="protein sequence ID" value="TCK62552.1"/>
    <property type="molecule type" value="Genomic_DNA"/>
</dbReference>
<evidence type="ECO:0000259" key="7">
    <source>
        <dbReference type="Pfam" id="PF13396"/>
    </source>
</evidence>
<dbReference type="Proteomes" id="UP000294614">
    <property type="component" value="Unassembled WGS sequence"/>
</dbReference>
<evidence type="ECO:0000256" key="5">
    <source>
        <dbReference type="ARBA" id="ARBA00023136"/>
    </source>
</evidence>
<keyword evidence="3 6" id="KW-0812">Transmembrane</keyword>
<dbReference type="InterPro" id="IPR027379">
    <property type="entry name" value="CLS_N"/>
</dbReference>